<evidence type="ECO:0000313" key="3">
    <source>
        <dbReference type="EMBL" id="CAI5742133.1"/>
    </source>
</evidence>
<dbReference type="Proteomes" id="UP001162031">
    <property type="component" value="Unassembled WGS sequence"/>
</dbReference>
<proteinExistence type="predicted"/>
<evidence type="ECO:0000256" key="2">
    <source>
        <dbReference type="SAM" id="Phobius"/>
    </source>
</evidence>
<feature type="compositionally biased region" description="Basic and acidic residues" evidence="1">
    <location>
        <begin position="394"/>
        <end position="410"/>
    </location>
</feature>
<feature type="transmembrane region" description="Helical" evidence="2">
    <location>
        <begin position="458"/>
        <end position="478"/>
    </location>
</feature>
<feature type="compositionally biased region" description="Basic and acidic residues" evidence="1">
    <location>
        <begin position="75"/>
        <end position="84"/>
    </location>
</feature>
<evidence type="ECO:0000256" key="1">
    <source>
        <dbReference type="SAM" id="MobiDB-lite"/>
    </source>
</evidence>
<organism evidence="3 4">
    <name type="scientific">Hyaloperonospora brassicae</name>
    <name type="common">Brassica downy mildew</name>
    <name type="synonym">Peronospora brassicae</name>
    <dbReference type="NCBI Taxonomy" id="162125"/>
    <lineage>
        <taxon>Eukaryota</taxon>
        <taxon>Sar</taxon>
        <taxon>Stramenopiles</taxon>
        <taxon>Oomycota</taxon>
        <taxon>Peronosporomycetes</taxon>
        <taxon>Peronosporales</taxon>
        <taxon>Peronosporaceae</taxon>
        <taxon>Hyaloperonospora</taxon>
    </lineage>
</organism>
<gene>
    <name evidence="3" type="ORF">HBR001_LOCUS8829</name>
</gene>
<feature type="compositionally biased region" description="Polar residues" evidence="1">
    <location>
        <begin position="218"/>
        <end position="237"/>
    </location>
</feature>
<feature type="compositionally biased region" description="Basic and acidic residues" evidence="1">
    <location>
        <begin position="361"/>
        <end position="378"/>
    </location>
</feature>
<feature type="region of interest" description="Disordered" evidence="1">
    <location>
        <begin position="75"/>
        <end position="117"/>
    </location>
</feature>
<feature type="region of interest" description="Disordered" evidence="1">
    <location>
        <begin position="270"/>
        <end position="293"/>
    </location>
</feature>
<reference evidence="3" key="1">
    <citation type="submission" date="2022-12" db="EMBL/GenBank/DDBJ databases">
        <authorList>
            <person name="Webb A."/>
        </authorList>
    </citation>
    <scope>NUCLEOTIDE SEQUENCE</scope>
    <source>
        <strain evidence="3">Hp1</strain>
    </source>
</reference>
<keyword evidence="4" id="KW-1185">Reference proteome</keyword>
<name>A0AAV0V0U1_HYABA</name>
<protein>
    <recommendedName>
        <fullName evidence="5">RxLR effector candidate protein</fullName>
    </recommendedName>
</protein>
<feature type="region of interest" description="Disordered" evidence="1">
    <location>
        <begin position="319"/>
        <end position="438"/>
    </location>
</feature>
<dbReference type="AlphaFoldDB" id="A0AAV0V0U1"/>
<feature type="compositionally biased region" description="Low complexity" evidence="1">
    <location>
        <begin position="335"/>
        <end position="347"/>
    </location>
</feature>
<feature type="compositionally biased region" description="Basic residues" evidence="1">
    <location>
        <begin position="99"/>
        <end position="114"/>
    </location>
</feature>
<feature type="region of interest" description="Disordered" evidence="1">
    <location>
        <begin position="638"/>
        <end position="699"/>
    </location>
</feature>
<keyword evidence="2" id="KW-1133">Transmembrane helix</keyword>
<accession>A0AAV0V0U1</accession>
<keyword evidence="2" id="KW-0812">Transmembrane</keyword>
<evidence type="ECO:0000313" key="4">
    <source>
        <dbReference type="Proteomes" id="UP001162031"/>
    </source>
</evidence>
<feature type="compositionally biased region" description="Low complexity" evidence="1">
    <location>
        <begin position="688"/>
        <end position="699"/>
    </location>
</feature>
<evidence type="ECO:0008006" key="5">
    <source>
        <dbReference type="Google" id="ProtNLM"/>
    </source>
</evidence>
<sequence length="699" mass="73179">MTRRKRTAVYALGALWTAVAVAMHARVSGASVRRRLLSFNETPRATLGVAGRREVAAVGPDTGHRARATLLDCDTLQRRDRGDETVDQEPETSDEPRDPKKKKKRKWTKKKKTTTAKVGTLRRGCAVAASTAVQRTQVETAEHREVGAEAAVDGVEREMGAQTATPLPMADGPHVPVAVRAPPVTVSLTGPKEAVPPVVPLHDGDVGPLHLERRVATAGTTEPPVQNDVATSATLRRSGTRERRAGEGTANTATAAAATGLALVPDPVVTSLPEESSVEHRRPIAPTAETGGSIVSLGGNALAGATPALLDARNTTLTRSVPREGKSASPGQVHASSSADLELSDSSKIADTGSLDTLPSWDRDRDKVAEASSRREEYSIANGARNSESALVKEPGDHKAGNSDKGRAESEMENDPGSHNGEDGGSSSSDRGAVLDPGGVSDVNTSAATFYSLDTGSIVAVVCVIASIFGLLVLFAVIGRKNYTDEDDESPLPYGYNMAMHSVHRLSPTFLEDDLSMDDGYSDTTLMARVPSHQFDSASSTSGESSDEVPSLRGDMVAANHRDGLGDKSVRTRVLSRHSINGDVRMSALYSTGSSMTSSSGISGSWSSVLASDMEYSTTRDTRDTSLSAWSAADSSFGSTASGASGTHGMGGSFSAETHHAAGRTRSCSSSRVADYSLNPDQMGARPSDSSSIVDSADV</sequence>
<feature type="region of interest" description="Disordered" evidence="1">
    <location>
        <begin position="217"/>
        <end position="253"/>
    </location>
</feature>
<dbReference type="EMBL" id="CANTFL010001463">
    <property type="protein sequence ID" value="CAI5742133.1"/>
    <property type="molecule type" value="Genomic_DNA"/>
</dbReference>
<keyword evidence="2" id="KW-0472">Membrane</keyword>
<comment type="caution">
    <text evidence="3">The sequence shown here is derived from an EMBL/GenBank/DDBJ whole genome shotgun (WGS) entry which is preliminary data.</text>
</comment>